<dbReference type="PANTHER" id="PTHR32027:SF0">
    <property type="entry name" value="CYTOSINE DEAMINASE"/>
    <property type="match status" value="1"/>
</dbReference>
<gene>
    <name evidence="1" type="ORF">ASZ90_008626</name>
</gene>
<organism evidence="1">
    <name type="scientific">hydrocarbon metagenome</name>
    <dbReference type="NCBI Taxonomy" id="938273"/>
    <lineage>
        <taxon>unclassified sequences</taxon>
        <taxon>metagenomes</taxon>
        <taxon>ecological metagenomes</taxon>
    </lineage>
</organism>
<keyword evidence="1" id="KW-0378">Hydrolase</keyword>
<dbReference type="EMBL" id="LNQE01001039">
    <property type="protein sequence ID" value="KUG21622.1"/>
    <property type="molecule type" value="Genomic_DNA"/>
</dbReference>
<proteinExistence type="predicted"/>
<reference evidence="1" key="1">
    <citation type="journal article" date="2015" name="Proc. Natl. Acad. Sci. U.S.A.">
        <title>Networks of energetic and metabolic interactions define dynamics in microbial communities.</title>
        <authorList>
            <person name="Embree M."/>
            <person name="Liu J.K."/>
            <person name="Al-Bassam M.M."/>
            <person name="Zengler K."/>
        </authorList>
    </citation>
    <scope>NUCLEOTIDE SEQUENCE</scope>
</reference>
<comment type="caution">
    <text evidence="1">The sequence shown here is derived from an EMBL/GenBank/DDBJ whole genome shotgun (WGS) entry which is preliminary data.</text>
</comment>
<dbReference type="EC" id="3.5.4.1" evidence="1"/>
<dbReference type="PANTHER" id="PTHR32027">
    <property type="entry name" value="CYTOSINE DEAMINASE"/>
    <property type="match status" value="1"/>
</dbReference>
<name>A0A0W8FL06_9ZZZZ</name>
<sequence length="312" mass="35156">MKSNNFFISNLISSIKLRGGLFNAHLHLGRSNTLENIDDTHLSLDEKHFKIRDLYKKHASCKNSLPRIEGCIEELISYGTVRADTCVDVFDEIGLDSLKIFTALRDKYKNTFDLRLGAYCPYTLSTKNFEFLYEAAKHVDFLCSLPDNHGDFIGDIEKTFNIAAQFKKTPHFHLDQKNIPSENGTEVLCDVMEAHGIRGAWAVHVISPSSYNETRFFALVDRLLKNDIKIITCPSGAISMFQYRDVLAPTHNCIARVWDFVRAGIEVKVGSDNTGDMLCPATTLNLIDEVIVLANVTRNYNIDDLVKVATIS</sequence>
<dbReference type="SUPFAM" id="SSF51556">
    <property type="entry name" value="Metallo-dependent hydrolases"/>
    <property type="match status" value="1"/>
</dbReference>
<dbReference type="InterPro" id="IPR032466">
    <property type="entry name" value="Metal_Hydrolase"/>
</dbReference>
<evidence type="ECO:0000313" key="1">
    <source>
        <dbReference type="EMBL" id="KUG21622.1"/>
    </source>
</evidence>
<dbReference type="InterPro" id="IPR052349">
    <property type="entry name" value="Metallo-hydrolase_Enzymes"/>
</dbReference>
<protein>
    <submittedName>
        <fullName evidence="1">Cytosine deaminase</fullName>
        <ecNumber evidence="1">3.5.4.1</ecNumber>
    </submittedName>
</protein>
<dbReference type="Gene3D" id="3.20.20.140">
    <property type="entry name" value="Metal-dependent hydrolases"/>
    <property type="match status" value="1"/>
</dbReference>
<accession>A0A0W8FL06</accession>
<dbReference type="AlphaFoldDB" id="A0A0W8FL06"/>
<dbReference type="GO" id="GO:0004131">
    <property type="term" value="F:cytosine deaminase activity"/>
    <property type="evidence" value="ECO:0007669"/>
    <property type="project" value="UniProtKB-EC"/>
</dbReference>